<feature type="compositionally biased region" description="Low complexity" evidence="17">
    <location>
        <begin position="386"/>
        <end position="395"/>
    </location>
</feature>
<evidence type="ECO:0000256" key="5">
    <source>
        <dbReference type="ARBA" id="ARBA00012483"/>
    </source>
</evidence>
<dbReference type="GO" id="GO:0005789">
    <property type="term" value="C:endoplasmic reticulum membrane"/>
    <property type="evidence" value="ECO:0007669"/>
    <property type="project" value="UniProtKB-SubCell"/>
</dbReference>
<dbReference type="InterPro" id="IPR001841">
    <property type="entry name" value="Znf_RING"/>
</dbReference>
<comment type="catalytic activity">
    <reaction evidence="1">
        <text>S-ubiquitinyl-[E2 ubiquitin-conjugating enzyme]-L-cysteine + [acceptor protein]-L-lysine = [E2 ubiquitin-conjugating enzyme]-L-cysteine + N(6)-ubiquitinyl-[acceptor protein]-L-lysine.</text>
        <dbReference type="EC" id="2.3.2.27"/>
    </reaction>
</comment>
<dbReference type="CDD" id="cd16479">
    <property type="entry name" value="RING-H2_synoviolin"/>
    <property type="match status" value="1"/>
</dbReference>
<keyword evidence="9 15" id="KW-0863">Zinc-finger</keyword>
<accession>A0A7H9I098</accession>
<feature type="compositionally biased region" description="Polar residues" evidence="17">
    <location>
        <begin position="409"/>
        <end position="419"/>
    </location>
</feature>
<dbReference type="Proteomes" id="UP000510647">
    <property type="component" value="Chromosome 7"/>
</dbReference>
<dbReference type="PANTHER" id="PTHR22763:SF184">
    <property type="entry name" value="E3 UBIQUITIN-PROTEIN LIGASE SYNOVIOLIN"/>
    <property type="match status" value="1"/>
</dbReference>
<evidence type="ECO:0000256" key="9">
    <source>
        <dbReference type="ARBA" id="ARBA00022771"/>
    </source>
</evidence>
<name>A0A7H9I098_9SACH</name>
<feature type="transmembrane region" description="Helical" evidence="18">
    <location>
        <begin position="107"/>
        <end position="126"/>
    </location>
</feature>
<evidence type="ECO:0000256" key="11">
    <source>
        <dbReference type="ARBA" id="ARBA00022824"/>
    </source>
</evidence>
<evidence type="ECO:0000256" key="16">
    <source>
        <dbReference type="SAM" id="Coils"/>
    </source>
</evidence>
<evidence type="ECO:0000256" key="14">
    <source>
        <dbReference type="ARBA" id="ARBA00023136"/>
    </source>
</evidence>
<evidence type="ECO:0000256" key="10">
    <source>
        <dbReference type="ARBA" id="ARBA00022786"/>
    </source>
</evidence>
<keyword evidence="10" id="KW-0833">Ubl conjugation pathway</keyword>
<dbReference type="InterPro" id="IPR057992">
    <property type="entry name" value="TPR_SYVN1_N"/>
</dbReference>
<dbReference type="PROSITE" id="PS50089">
    <property type="entry name" value="ZF_RING_2"/>
    <property type="match status" value="1"/>
</dbReference>
<dbReference type="Pfam" id="PF13639">
    <property type="entry name" value="zf-RING_2"/>
    <property type="match status" value="1"/>
</dbReference>
<evidence type="ECO:0000256" key="6">
    <source>
        <dbReference type="ARBA" id="ARBA00022679"/>
    </source>
</evidence>
<dbReference type="GO" id="GO:0043161">
    <property type="term" value="P:proteasome-mediated ubiquitin-dependent protein catabolic process"/>
    <property type="evidence" value="ECO:0007669"/>
    <property type="project" value="TreeGrafter"/>
</dbReference>
<evidence type="ECO:0000313" key="20">
    <source>
        <dbReference type="EMBL" id="QLQ82182.1"/>
    </source>
</evidence>
<keyword evidence="14 18" id="KW-0472">Membrane</keyword>
<keyword evidence="16" id="KW-0175">Coiled coil</keyword>
<dbReference type="SUPFAM" id="SSF57850">
    <property type="entry name" value="RING/U-box"/>
    <property type="match status" value="1"/>
</dbReference>
<dbReference type="AlphaFoldDB" id="A0A7H9I098"/>
<evidence type="ECO:0000256" key="12">
    <source>
        <dbReference type="ARBA" id="ARBA00022833"/>
    </source>
</evidence>
<dbReference type="InterPro" id="IPR058051">
    <property type="entry name" value="Znf_RING_synoviolin"/>
</dbReference>
<dbReference type="GO" id="GO:0016567">
    <property type="term" value="P:protein ubiquitination"/>
    <property type="evidence" value="ECO:0007669"/>
    <property type="project" value="UniProtKB-UniPathway"/>
</dbReference>
<protein>
    <recommendedName>
        <fullName evidence="5">RING-type E3 ubiquitin transferase</fullName>
        <ecNumber evidence="5">2.3.2.27</ecNumber>
    </recommendedName>
</protein>
<keyword evidence="12" id="KW-0862">Zinc</keyword>
<feature type="transmembrane region" description="Helical" evidence="18">
    <location>
        <begin position="186"/>
        <end position="214"/>
    </location>
</feature>
<feature type="transmembrane region" description="Helical" evidence="18">
    <location>
        <begin position="147"/>
        <end position="166"/>
    </location>
</feature>
<dbReference type="EMBL" id="CP059273">
    <property type="protein sequence ID" value="QLQ82182.1"/>
    <property type="molecule type" value="Genomic_DNA"/>
</dbReference>
<comment type="pathway">
    <text evidence="3">Protein modification; protein ubiquitination.</text>
</comment>
<evidence type="ECO:0000256" key="13">
    <source>
        <dbReference type="ARBA" id="ARBA00022989"/>
    </source>
</evidence>
<dbReference type="EC" id="2.3.2.27" evidence="5"/>
<proteinExistence type="inferred from homology"/>
<feature type="domain" description="RING-type" evidence="19">
    <location>
        <begin position="325"/>
        <end position="373"/>
    </location>
</feature>
<dbReference type="UniPathway" id="UPA00143"/>
<feature type="transmembrane region" description="Helical" evidence="18">
    <location>
        <begin position="50"/>
        <end position="71"/>
    </location>
</feature>
<dbReference type="InterPro" id="IPR050731">
    <property type="entry name" value="HRD1_E3_ubiq-ligases"/>
</dbReference>
<evidence type="ECO:0000256" key="15">
    <source>
        <dbReference type="PROSITE-ProRule" id="PRU00175"/>
    </source>
</evidence>
<keyword evidence="8" id="KW-0479">Metal-binding</keyword>
<dbReference type="OrthoDB" id="7759664at2759"/>
<keyword evidence="6" id="KW-0808">Transferase</keyword>
<evidence type="ECO:0000313" key="21">
    <source>
        <dbReference type="Proteomes" id="UP000510647"/>
    </source>
</evidence>
<feature type="region of interest" description="Disordered" evidence="17">
    <location>
        <begin position="383"/>
        <end position="440"/>
    </location>
</feature>
<keyword evidence="21" id="KW-1185">Reference proteome</keyword>
<evidence type="ECO:0000256" key="4">
    <source>
        <dbReference type="ARBA" id="ARBA00010089"/>
    </source>
</evidence>
<feature type="transmembrane region" description="Helical" evidence="18">
    <location>
        <begin position="12"/>
        <end position="30"/>
    </location>
</feature>
<evidence type="ECO:0000256" key="8">
    <source>
        <dbReference type="ARBA" id="ARBA00022723"/>
    </source>
</evidence>
<keyword evidence="11" id="KW-0256">Endoplasmic reticulum</keyword>
<gene>
    <name evidence="20" type="ORF">HG537_0G04370</name>
</gene>
<dbReference type="Pfam" id="PF25563">
    <property type="entry name" value="TPR_SYVN1_N"/>
    <property type="match status" value="1"/>
</dbReference>
<evidence type="ECO:0000256" key="7">
    <source>
        <dbReference type="ARBA" id="ARBA00022692"/>
    </source>
</evidence>
<evidence type="ECO:0000259" key="19">
    <source>
        <dbReference type="PROSITE" id="PS50089"/>
    </source>
</evidence>
<dbReference type="GO" id="GO:0061630">
    <property type="term" value="F:ubiquitin protein ligase activity"/>
    <property type="evidence" value="ECO:0007669"/>
    <property type="project" value="UniProtKB-EC"/>
</dbReference>
<comment type="similarity">
    <text evidence="4">Belongs to the HRD1 family.</text>
</comment>
<evidence type="ECO:0000256" key="17">
    <source>
        <dbReference type="SAM" id="MobiDB-lite"/>
    </source>
</evidence>
<evidence type="ECO:0000256" key="2">
    <source>
        <dbReference type="ARBA" id="ARBA00004477"/>
    </source>
</evidence>
<dbReference type="InterPro" id="IPR013083">
    <property type="entry name" value="Znf_RING/FYVE/PHD"/>
</dbReference>
<evidence type="ECO:0000256" key="1">
    <source>
        <dbReference type="ARBA" id="ARBA00000900"/>
    </source>
</evidence>
<reference evidence="20 21" key="1">
    <citation type="submission" date="2020-06" db="EMBL/GenBank/DDBJ databases">
        <title>The yeast mating-type switching endonuclease HO is a domesticated member of an unorthodox homing genetic element family.</title>
        <authorList>
            <person name="Coughlan A.Y."/>
            <person name="Lombardi L."/>
            <person name="Braun-Galleani S."/>
            <person name="Martos A.R."/>
            <person name="Galeote V."/>
            <person name="Bigey F."/>
            <person name="Dequin S."/>
            <person name="Byrne K.P."/>
            <person name="Wolfe K.H."/>
        </authorList>
    </citation>
    <scope>NUCLEOTIDE SEQUENCE [LARGE SCALE GENOMIC DNA]</scope>
    <source>
        <strain evidence="20 21">CBS2947</strain>
    </source>
</reference>
<organism evidence="20 21">
    <name type="scientific">Torulaspora globosa</name>
    <dbReference type="NCBI Taxonomy" id="48254"/>
    <lineage>
        <taxon>Eukaryota</taxon>
        <taxon>Fungi</taxon>
        <taxon>Dikarya</taxon>
        <taxon>Ascomycota</taxon>
        <taxon>Saccharomycotina</taxon>
        <taxon>Saccharomycetes</taxon>
        <taxon>Saccharomycetales</taxon>
        <taxon>Saccharomycetaceae</taxon>
        <taxon>Torulaspora</taxon>
    </lineage>
</organism>
<keyword evidence="7 18" id="KW-0812">Transmembrane</keyword>
<feature type="coiled-coil region" evidence="16">
    <location>
        <begin position="510"/>
        <end position="537"/>
    </location>
</feature>
<dbReference type="SMART" id="SM00184">
    <property type="entry name" value="RING"/>
    <property type="match status" value="1"/>
</dbReference>
<sequence length="541" mass="61795">MAISETRKRQFIAFSIVVYGLTFYSVYDAVRTSISFLQTIIKLRQGFNVIILSVFAILNSVLLWKLSTSILFGDLRLIEYEHIFERLPFTIINTMLMSSMFNEHDFFTVAVLGLLLLYMKVFHWILRDRLEALLQTIHDSTTLRDLILTRFIFNLLLLAVADYNIISHCVTNSLANSFGASASVHLMMGMEFAMLLIDLVNISLHTLLNFYEFYKSHNRGTQRRRNVVEDDDDEMDDSQFMGLEGKFIYERIIDIVTRFMKTVLHALLLIPFKMPMMLIKDVLWDFLTLQQNAKTLWKTWRNNKQLDYKLPTVTQEQMGNVDNMCIICMDELFTEQDGSSYRNKPKKLPCGHVLHLCCLKNWMERSQTCPICRLAVFDENGNVVQSTSSPSPTTTEAAGQPNGTIEEPTATTRQASTAEAQAPGASAGQDGDEESGDVPNQSIRDAWYTFPIEESSNDSVSFKMKSANGDQMIPARLRFEKKTGIQSPNNGLSNDNDNNDVEIIVIPDEVINDEQNIEGLKRRSSELESQIEDLTKRVRKD</sequence>
<evidence type="ECO:0000256" key="18">
    <source>
        <dbReference type="SAM" id="Phobius"/>
    </source>
</evidence>
<dbReference type="GO" id="GO:0008270">
    <property type="term" value="F:zinc ion binding"/>
    <property type="evidence" value="ECO:0007669"/>
    <property type="project" value="UniProtKB-KW"/>
</dbReference>
<keyword evidence="13 18" id="KW-1133">Transmembrane helix</keyword>
<dbReference type="GO" id="GO:0036503">
    <property type="term" value="P:ERAD pathway"/>
    <property type="evidence" value="ECO:0007669"/>
    <property type="project" value="TreeGrafter"/>
</dbReference>
<dbReference type="Gene3D" id="3.30.40.10">
    <property type="entry name" value="Zinc/RING finger domain, C3HC4 (zinc finger)"/>
    <property type="match status" value="1"/>
</dbReference>
<comment type="subcellular location">
    <subcellularLocation>
        <location evidence="2">Endoplasmic reticulum membrane</location>
        <topology evidence="2">Multi-pass membrane protein</topology>
    </subcellularLocation>
</comment>
<dbReference type="PANTHER" id="PTHR22763">
    <property type="entry name" value="RING ZINC FINGER PROTEIN"/>
    <property type="match status" value="1"/>
</dbReference>
<evidence type="ECO:0000256" key="3">
    <source>
        <dbReference type="ARBA" id="ARBA00004906"/>
    </source>
</evidence>